<name>A0A2A6CPZ1_PRIPA</name>
<protein>
    <submittedName>
        <fullName evidence="2">Uncharacterized protein</fullName>
    </submittedName>
</protein>
<sequence length="109" mass="11255">MTPFALGSAEVGNRPGNRPGIPGSGVLVGMHAHAADDATAMRSAVCSENMSEVPRHVMNVTSTPANCHVAPFAEHSSSIVTFPSGTPSPESLTCSPSLNCKRGQIILEI</sequence>
<proteinExistence type="predicted"/>
<organism evidence="2 3">
    <name type="scientific">Pristionchus pacificus</name>
    <name type="common">Parasitic nematode worm</name>
    <dbReference type="NCBI Taxonomy" id="54126"/>
    <lineage>
        <taxon>Eukaryota</taxon>
        <taxon>Metazoa</taxon>
        <taxon>Ecdysozoa</taxon>
        <taxon>Nematoda</taxon>
        <taxon>Chromadorea</taxon>
        <taxon>Rhabditida</taxon>
        <taxon>Rhabditina</taxon>
        <taxon>Diplogasteromorpha</taxon>
        <taxon>Diplogasteroidea</taxon>
        <taxon>Neodiplogasteridae</taxon>
        <taxon>Pristionchus</taxon>
    </lineage>
</organism>
<accession>A0A8R1V3W2</accession>
<evidence type="ECO:0000313" key="3">
    <source>
        <dbReference type="Proteomes" id="UP000005239"/>
    </source>
</evidence>
<keyword evidence="3" id="KW-1185">Reference proteome</keyword>
<dbReference type="AlphaFoldDB" id="A0A2A6CPZ1"/>
<evidence type="ECO:0000256" key="1">
    <source>
        <dbReference type="SAM" id="MobiDB-lite"/>
    </source>
</evidence>
<reference evidence="2" key="2">
    <citation type="submission" date="2022-06" db="UniProtKB">
        <authorList>
            <consortium name="EnsemblMetazoa"/>
        </authorList>
    </citation>
    <scope>IDENTIFICATION</scope>
    <source>
        <strain evidence="2">PS312</strain>
    </source>
</reference>
<accession>A0A2A6CPZ1</accession>
<dbReference type="EnsemblMetazoa" id="PPA45765.1">
    <property type="protein sequence ID" value="PPA45765.1"/>
    <property type="gene ID" value="WBGene00284134"/>
</dbReference>
<reference evidence="3" key="1">
    <citation type="journal article" date="2008" name="Nat. Genet.">
        <title>The Pristionchus pacificus genome provides a unique perspective on nematode lifestyle and parasitism.</title>
        <authorList>
            <person name="Dieterich C."/>
            <person name="Clifton S.W."/>
            <person name="Schuster L.N."/>
            <person name="Chinwalla A."/>
            <person name="Delehaunty K."/>
            <person name="Dinkelacker I."/>
            <person name="Fulton L."/>
            <person name="Fulton R."/>
            <person name="Godfrey J."/>
            <person name="Minx P."/>
            <person name="Mitreva M."/>
            <person name="Roeseler W."/>
            <person name="Tian H."/>
            <person name="Witte H."/>
            <person name="Yang S.P."/>
            <person name="Wilson R.K."/>
            <person name="Sommer R.J."/>
        </authorList>
    </citation>
    <scope>NUCLEOTIDE SEQUENCE [LARGE SCALE GENOMIC DNA]</scope>
    <source>
        <strain evidence="3">PS312</strain>
    </source>
</reference>
<gene>
    <name evidence="2" type="primary">WBGene00284134</name>
</gene>
<dbReference type="Proteomes" id="UP000005239">
    <property type="component" value="Unassembled WGS sequence"/>
</dbReference>
<feature type="region of interest" description="Disordered" evidence="1">
    <location>
        <begin position="1"/>
        <end position="23"/>
    </location>
</feature>
<evidence type="ECO:0000313" key="2">
    <source>
        <dbReference type="EnsemblMetazoa" id="PPA45765.1"/>
    </source>
</evidence>
<feature type="compositionally biased region" description="Low complexity" evidence="1">
    <location>
        <begin position="12"/>
        <end position="23"/>
    </location>
</feature>